<sequence>MASSSSSSSCNYEVFLSFRGEDTRETFTSHLYYGLYHKKIKTFIDEDLRRGDEISPTLLNAIQGSKISIIIFSKDYASSKWCLDELVKILECKELNGQTVIPIFYHVHPSEVRKQIGSYKKAFVEHDKRFKKMPEKIQKWRDSLTKASHLSGYESTKIRPEGKLVDTIVKDVVKILDDITASIDFKGLVGINSRVEQIKSLLCIGLQDFRSVGIWGTGGVGKTILAEVIFKQVSSDFDGKCFMANVKEKSERGGGLEQLQKEVLYCLLEETLVLGGPNIRQHMKNRLQRMKVFIVLDDVNNFGQLEYLTEGLVGGLHQFGSGSRVIITTRDKRILEEYNVNHIYQVKGLDYHEALEHFSNFAFKQNHCRTDFIMLSKRAIEYADGNPLALKVLGSFLRLKMKKDWENALDSLKLISKPDIYSVLKISYDELNWSMKNIFLDIACFFKGYDEDYVKSIFYDLYSEYCALDVLVDKSLIIISDNGILEMHDLLQEMGREIVRQESKEKPGKHSRLWDHKDIYHVLNKNKGTNSVKSIFLDLSKIKDINLDRRAFATMTNLRMLKFYVPEYWNVSDMRSRVHFSEDLEYLSDELRYLYWHGYPYTTLPKDFNPDNLIRLCLPYSKVERLWKGEKEAFKLKYIDLHHSQYFIKIPDPLETPNLETLNLLNCVTLPCVPSYIKNFNNLVSLRLNGCKNLRCFPRNIHFGGPIAIDLSSCVKLTEFPEISGKITELNLSGTAIEEVPSSVDSLTDLKILYLRSCARLKILPTSICKLKSLQELSLPHCSKLESFPEILEKMKRLTLIELNSTAIKELPSSIENVEGLEELVLSGCSKLHSLPESLQNLKFLAGINAS</sequence>
<dbReference type="Proteomes" id="UP001164539">
    <property type="component" value="Chromosome 3"/>
</dbReference>
<proteinExistence type="predicted"/>
<accession>A0ACC1YLB5</accession>
<dbReference type="EMBL" id="CM051396">
    <property type="protein sequence ID" value="KAJ4723405.1"/>
    <property type="molecule type" value="Genomic_DNA"/>
</dbReference>
<name>A0ACC1YLB5_MELAZ</name>
<keyword evidence="2" id="KW-1185">Reference proteome</keyword>
<protein>
    <submittedName>
        <fullName evidence="1">Disease resistance protein (TIR-NBS-LRR class)</fullName>
    </submittedName>
</protein>
<comment type="caution">
    <text evidence="1">The sequence shown here is derived from an EMBL/GenBank/DDBJ whole genome shotgun (WGS) entry which is preliminary data.</text>
</comment>
<evidence type="ECO:0000313" key="2">
    <source>
        <dbReference type="Proteomes" id="UP001164539"/>
    </source>
</evidence>
<evidence type="ECO:0000313" key="1">
    <source>
        <dbReference type="EMBL" id="KAJ4723405.1"/>
    </source>
</evidence>
<organism evidence="1 2">
    <name type="scientific">Melia azedarach</name>
    <name type="common">Chinaberry tree</name>
    <dbReference type="NCBI Taxonomy" id="155640"/>
    <lineage>
        <taxon>Eukaryota</taxon>
        <taxon>Viridiplantae</taxon>
        <taxon>Streptophyta</taxon>
        <taxon>Embryophyta</taxon>
        <taxon>Tracheophyta</taxon>
        <taxon>Spermatophyta</taxon>
        <taxon>Magnoliopsida</taxon>
        <taxon>eudicotyledons</taxon>
        <taxon>Gunneridae</taxon>
        <taxon>Pentapetalae</taxon>
        <taxon>rosids</taxon>
        <taxon>malvids</taxon>
        <taxon>Sapindales</taxon>
        <taxon>Meliaceae</taxon>
        <taxon>Melia</taxon>
    </lineage>
</organism>
<reference evidence="1 2" key="1">
    <citation type="journal article" date="2023" name="Science">
        <title>Complex scaffold remodeling in plant triterpene biosynthesis.</title>
        <authorList>
            <person name="De La Pena R."/>
            <person name="Hodgson H."/>
            <person name="Liu J.C."/>
            <person name="Stephenson M.J."/>
            <person name="Martin A.C."/>
            <person name="Owen C."/>
            <person name="Harkess A."/>
            <person name="Leebens-Mack J."/>
            <person name="Jimenez L.E."/>
            <person name="Osbourn A."/>
            <person name="Sattely E.S."/>
        </authorList>
    </citation>
    <scope>NUCLEOTIDE SEQUENCE [LARGE SCALE GENOMIC DNA]</scope>
    <source>
        <strain evidence="2">cv. JPN11</strain>
        <tissue evidence="1">Leaf</tissue>
    </source>
</reference>
<gene>
    <name evidence="1" type="ORF">OWV82_006784</name>
</gene>